<evidence type="ECO:0000259" key="3">
    <source>
        <dbReference type="Pfam" id="PF25023"/>
    </source>
</evidence>
<dbReference type="EMBL" id="QRBE01000001">
    <property type="protein sequence ID" value="RDS85072.1"/>
    <property type="molecule type" value="Genomic_DNA"/>
</dbReference>
<dbReference type="InterPro" id="IPR022385">
    <property type="entry name" value="Rhs_assc_core"/>
</dbReference>
<dbReference type="NCBIfam" id="TIGR03696">
    <property type="entry name" value="Rhs_assc_core"/>
    <property type="match status" value="1"/>
</dbReference>
<evidence type="ECO:0000256" key="1">
    <source>
        <dbReference type="ARBA" id="ARBA00022737"/>
    </source>
</evidence>
<evidence type="ECO:0000256" key="2">
    <source>
        <dbReference type="SAM" id="MobiDB-lite"/>
    </source>
</evidence>
<sequence>MQISTVNRKGQDAMSANATQPPVKGVRTVLRWMASLMLFVSVHALAQGVGTVTYVYTDPQGTPLAETDAHGNITATFEYTPYGTFAPTGTTNPGPDPNGPGYTGHVNDPETILVYMQARYYDPVTGQFLSVDPIAPAAANEFNFNRYGYANNNPLLNVDPTGKFPGDPAGDGDSVYNAQIVGIASVTVVRALNVSTQAYYVYADGTVIVQTGARNGRDNNPGNLRLGSARASSTTMASGWDYSPTSATDTVTRRQPFAMFSSPSVGFAADVKTLQKGYGDLDISRAISQYAPSSDHNNPANMHLILRAWQV</sequence>
<feature type="region of interest" description="Disordered" evidence="2">
    <location>
        <begin position="1"/>
        <end position="20"/>
    </location>
</feature>
<dbReference type="PANTHER" id="PTHR32305">
    <property type="match status" value="1"/>
</dbReference>
<dbReference type="AlphaFoldDB" id="A0A370X9U2"/>
<evidence type="ECO:0000313" key="5">
    <source>
        <dbReference type="Proteomes" id="UP000254258"/>
    </source>
</evidence>
<protein>
    <recommendedName>
        <fullName evidence="3">Teneurin-like YD-shell domain-containing protein</fullName>
    </recommendedName>
</protein>
<feature type="domain" description="Teneurin-like YD-shell" evidence="3">
    <location>
        <begin position="54"/>
        <end position="154"/>
    </location>
</feature>
<dbReference type="InterPro" id="IPR050708">
    <property type="entry name" value="T6SS_VgrG/RHS"/>
</dbReference>
<dbReference type="InterPro" id="IPR056823">
    <property type="entry name" value="TEN-like_YD-shell"/>
</dbReference>
<comment type="caution">
    <text evidence="4">The sequence shown here is derived from an EMBL/GenBank/DDBJ whole genome shotgun (WGS) entry which is preliminary data.</text>
</comment>
<keyword evidence="5" id="KW-1185">Reference proteome</keyword>
<gene>
    <name evidence="4" type="ORF">DWU98_03810</name>
</gene>
<dbReference type="PANTHER" id="PTHR32305:SF17">
    <property type="entry name" value="TRNA NUCLEASE WAPA"/>
    <property type="match status" value="1"/>
</dbReference>
<accession>A0A370X9U2</accession>
<evidence type="ECO:0000313" key="4">
    <source>
        <dbReference type="EMBL" id="RDS85072.1"/>
    </source>
</evidence>
<keyword evidence="1" id="KW-0677">Repeat</keyword>
<dbReference type="Gene3D" id="2.180.10.10">
    <property type="entry name" value="RHS repeat-associated core"/>
    <property type="match status" value="1"/>
</dbReference>
<dbReference type="Proteomes" id="UP000254258">
    <property type="component" value="Unassembled WGS sequence"/>
</dbReference>
<proteinExistence type="predicted"/>
<reference evidence="4 5" key="1">
    <citation type="submission" date="2018-07" db="EMBL/GenBank/DDBJ databases">
        <title>Dyella monticola sp. nov. and Dyella psychrodurans sp. nov. isolated from monsoon evergreen broad-leaved forest soil of Dinghu Mountain, China.</title>
        <authorList>
            <person name="Gao Z."/>
            <person name="Qiu L."/>
        </authorList>
    </citation>
    <scope>NUCLEOTIDE SEQUENCE [LARGE SCALE GENOMIC DNA]</scope>
    <source>
        <strain evidence="4 5">4G-K06</strain>
    </source>
</reference>
<name>A0A370X9U2_9GAMM</name>
<organism evidence="4 5">
    <name type="scientific">Dyella monticola</name>
    <dbReference type="NCBI Taxonomy" id="1927958"/>
    <lineage>
        <taxon>Bacteria</taxon>
        <taxon>Pseudomonadati</taxon>
        <taxon>Pseudomonadota</taxon>
        <taxon>Gammaproteobacteria</taxon>
        <taxon>Lysobacterales</taxon>
        <taxon>Rhodanobacteraceae</taxon>
        <taxon>Dyella</taxon>
    </lineage>
</organism>
<dbReference type="Pfam" id="PF25023">
    <property type="entry name" value="TEN_YD-shell"/>
    <property type="match status" value="1"/>
</dbReference>